<sequence length="144" mass="14992">MSAPGEPLHYADDVLRAILASVRTIALVGASANPDRPSHEVMAFLQGRGYRCLPVNPGLAGQTLLGETVYPDLAALPGPVDMVDIFRNSDAAGAFADAAVTIGAKVVWMQLGVRDDAAADRAAAAGLAVVMDRCPKLELIRLGL</sequence>
<dbReference type="SUPFAM" id="SSF51735">
    <property type="entry name" value="NAD(P)-binding Rossmann-fold domains"/>
    <property type="match status" value="1"/>
</dbReference>
<dbReference type="SMART" id="SM00881">
    <property type="entry name" value="CoA_binding"/>
    <property type="match status" value="1"/>
</dbReference>
<dbReference type="InterPro" id="IPR003781">
    <property type="entry name" value="CoA-bd"/>
</dbReference>
<proteinExistence type="predicted"/>
<gene>
    <name evidence="2" type="ORF">ACFSNB_00320</name>
</gene>
<dbReference type="InterPro" id="IPR036291">
    <property type="entry name" value="NAD(P)-bd_dom_sf"/>
</dbReference>
<protein>
    <submittedName>
        <fullName evidence="2">CoA-binding protein</fullName>
    </submittedName>
</protein>
<dbReference type="RefSeq" id="WP_377313392.1">
    <property type="nucleotide sequence ID" value="NZ_JBHUIY010000001.1"/>
</dbReference>
<dbReference type="Pfam" id="PF13380">
    <property type="entry name" value="CoA_binding_2"/>
    <property type="match status" value="1"/>
</dbReference>
<organism evidence="2 3">
    <name type="scientific">Phaeospirillum tilakii</name>
    <dbReference type="NCBI Taxonomy" id="741673"/>
    <lineage>
        <taxon>Bacteria</taxon>
        <taxon>Pseudomonadati</taxon>
        <taxon>Pseudomonadota</taxon>
        <taxon>Alphaproteobacteria</taxon>
        <taxon>Rhodospirillales</taxon>
        <taxon>Rhodospirillaceae</taxon>
        <taxon>Phaeospirillum</taxon>
    </lineage>
</organism>
<dbReference type="Gene3D" id="3.40.50.720">
    <property type="entry name" value="NAD(P)-binding Rossmann-like Domain"/>
    <property type="match status" value="1"/>
</dbReference>
<dbReference type="EMBL" id="JBHUIY010000001">
    <property type="protein sequence ID" value="MFD2232239.1"/>
    <property type="molecule type" value="Genomic_DNA"/>
</dbReference>
<evidence type="ECO:0000259" key="1">
    <source>
        <dbReference type="SMART" id="SM00881"/>
    </source>
</evidence>
<reference evidence="3" key="1">
    <citation type="journal article" date="2019" name="Int. J. Syst. Evol. Microbiol.">
        <title>The Global Catalogue of Microorganisms (GCM) 10K type strain sequencing project: providing services to taxonomists for standard genome sequencing and annotation.</title>
        <authorList>
            <consortium name="The Broad Institute Genomics Platform"/>
            <consortium name="The Broad Institute Genome Sequencing Center for Infectious Disease"/>
            <person name="Wu L."/>
            <person name="Ma J."/>
        </authorList>
    </citation>
    <scope>NUCLEOTIDE SEQUENCE [LARGE SCALE GENOMIC DNA]</scope>
    <source>
        <strain evidence="3">KCTC 15012</strain>
    </source>
</reference>
<comment type="caution">
    <text evidence="2">The sequence shown here is derived from an EMBL/GenBank/DDBJ whole genome shotgun (WGS) entry which is preliminary data.</text>
</comment>
<evidence type="ECO:0000313" key="3">
    <source>
        <dbReference type="Proteomes" id="UP001597296"/>
    </source>
</evidence>
<dbReference type="PANTHER" id="PTHR33303">
    <property type="entry name" value="CYTOPLASMIC PROTEIN-RELATED"/>
    <property type="match status" value="1"/>
</dbReference>
<feature type="domain" description="CoA-binding" evidence="1">
    <location>
        <begin position="19"/>
        <end position="113"/>
    </location>
</feature>
<evidence type="ECO:0000313" key="2">
    <source>
        <dbReference type="EMBL" id="MFD2232239.1"/>
    </source>
</evidence>
<name>A0ABW5C4D4_9PROT</name>
<keyword evidence="3" id="KW-1185">Reference proteome</keyword>
<accession>A0ABW5C4D4</accession>
<dbReference type="PANTHER" id="PTHR33303:SF2">
    <property type="entry name" value="COA-BINDING DOMAIN-CONTAINING PROTEIN"/>
    <property type="match status" value="1"/>
</dbReference>
<dbReference type="Proteomes" id="UP001597296">
    <property type="component" value="Unassembled WGS sequence"/>
</dbReference>